<sequence>MKILKILGIATGLMMTATPASAESDKGEIGYAKGALAYDALMAGKNEVAVERLEQAKYVQANDPARLINLGQAYARTGRMGDAAVMFQSAINSNRSLDLVLSDGTVINSRDAARLALRNLNNRVASR</sequence>
<dbReference type="InterPro" id="IPR011990">
    <property type="entry name" value="TPR-like_helical_dom_sf"/>
</dbReference>
<protein>
    <submittedName>
        <fullName evidence="2">Uncharacterized protein</fullName>
    </submittedName>
</protein>
<dbReference type="RefSeq" id="WP_084192533.1">
    <property type="nucleotide sequence ID" value="NZ_FSQW01000001.1"/>
</dbReference>
<dbReference type="Gene3D" id="1.25.40.10">
    <property type="entry name" value="Tetratricopeptide repeat domain"/>
    <property type="match status" value="1"/>
</dbReference>
<dbReference type="SUPFAM" id="SSF48452">
    <property type="entry name" value="TPR-like"/>
    <property type="match status" value="1"/>
</dbReference>
<proteinExistence type="predicted"/>
<evidence type="ECO:0000313" key="2">
    <source>
        <dbReference type="EMBL" id="SIN64296.1"/>
    </source>
</evidence>
<dbReference type="Proteomes" id="UP000185192">
    <property type="component" value="Unassembled WGS sequence"/>
</dbReference>
<organism evidence="2 3">
    <name type="scientific">Parasphingorhabdus marina DSM 22363</name>
    <dbReference type="NCBI Taxonomy" id="1123272"/>
    <lineage>
        <taxon>Bacteria</taxon>
        <taxon>Pseudomonadati</taxon>
        <taxon>Pseudomonadota</taxon>
        <taxon>Alphaproteobacteria</taxon>
        <taxon>Sphingomonadales</taxon>
        <taxon>Sphingomonadaceae</taxon>
        <taxon>Parasphingorhabdus</taxon>
    </lineage>
</organism>
<keyword evidence="1" id="KW-0732">Signal</keyword>
<dbReference type="AlphaFoldDB" id="A0A1N6D0R9"/>
<gene>
    <name evidence="2" type="ORF">SAMN02745824_1372</name>
</gene>
<evidence type="ECO:0000313" key="3">
    <source>
        <dbReference type="Proteomes" id="UP000185192"/>
    </source>
</evidence>
<dbReference type="EMBL" id="FSQW01000001">
    <property type="protein sequence ID" value="SIN64296.1"/>
    <property type="molecule type" value="Genomic_DNA"/>
</dbReference>
<dbReference type="STRING" id="1123272.SAMN02745824_1372"/>
<keyword evidence="3" id="KW-1185">Reference proteome</keyword>
<name>A0A1N6D0R9_9SPHN</name>
<evidence type="ECO:0000256" key="1">
    <source>
        <dbReference type="SAM" id="SignalP"/>
    </source>
</evidence>
<reference evidence="3" key="1">
    <citation type="submission" date="2016-11" db="EMBL/GenBank/DDBJ databases">
        <authorList>
            <person name="Varghese N."/>
            <person name="Submissions S."/>
        </authorList>
    </citation>
    <scope>NUCLEOTIDE SEQUENCE [LARGE SCALE GENOMIC DNA]</scope>
    <source>
        <strain evidence="3">DSM 22363</strain>
    </source>
</reference>
<accession>A0A1N6D0R9</accession>
<feature type="signal peptide" evidence="1">
    <location>
        <begin position="1"/>
        <end position="22"/>
    </location>
</feature>
<dbReference type="OrthoDB" id="92543at2"/>
<feature type="chain" id="PRO_5012048650" evidence="1">
    <location>
        <begin position="23"/>
        <end position="127"/>
    </location>
</feature>